<dbReference type="Pfam" id="PF00456">
    <property type="entry name" value="Transketolase_N"/>
    <property type="match status" value="1"/>
</dbReference>
<name>A0A504J4B8_9FLAO</name>
<accession>A0A504J4B8</accession>
<dbReference type="RefSeq" id="WP_140594506.1">
    <property type="nucleotide sequence ID" value="NZ_VFWZ01000004.1"/>
</dbReference>
<dbReference type="Gene3D" id="3.40.50.970">
    <property type="match status" value="1"/>
</dbReference>
<evidence type="ECO:0000256" key="2">
    <source>
        <dbReference type="ARBA" id="ARBA00007131"/>
    </source>
</evidence>
<dbReference type="EMBL" id="VFWZ01000004">
    <property type="protein sequence ID" value="TPN85324.1"/>
    <property type="molecule type" value="Genomic_DNA"/>
</dbReference>
<dbReference type="SUPFAM" id="SSF52518">
    <property type="entry name" value="Thiamin diphosphate-binding fold (THDP-binding)"/>
    <property type="match status" value="1"/>
</dbReference>
<dbReference type="AlphaFoldDB" id="A0A504J4B8"/>
<comment type="caution">
    <text evidence="5">The sequence shown here is derived from an EMBL/GenBank/DDBJ whole genome shotgun (WGS) entry which is preliminary data.</text>
</comment>
<reference evidence="5 6" key="1">
    <citation type="submission" date="2019-06" db="EMBL/GenBank/DDBJ databases">
        <authorList>
            <person name="Meng X."/>
        </authorList>
    </citation>
    <scope>NUCLEOTIDE SEQUENCE [LARGE SCALE GENOMIC DNA]</scope>
    <source>
        <strain evidence="5 6">M625</strain>
    </source>
</reference>
<comment type="cofactor">
    <cofactor evidence="1">
        <name>thiamine diphosphate</name>
        <dbReference type="ChEBI" id="CHEBI:58937"/>
    </cofactor>
</comment>
<gene>
    <name evidence="5" type="ORF">FHK87_14995</name>
</gene>
<comment type="similarity">
    <text evidence="2">Belongs to the transketolase family.</text>
</comment>
<dbReference type="PANTHER" id="PTHR47514">
    <property type="entry name" value="TRANSKETOLASE N-TERMINAL SECTION-RELATED"/>
    <property type="match status" value="1"/>
</dbReference>
<evidence type="ECO:0000313" key="5">
    <source>
        <dbReference type="EMBL" id="TPN85324.1"/>
    </source>
</evidence>
<proteinExistence type="inferred from homology"/>
<evidence type="ECO:0000313" key="6">
    <source>
        <dbReference type="Proteomes" id="UP000315540"/>
    </source>
</evidence>
<dbReference type="Proteomes" id="UP000315540">
    <property type="component" value="Unassembled WGS sequence"/>
</dbReference>
<protein>
    <submittedName>
        <fullName evidence="5">Transketolase</fullName>
    </submittedName>
</protein>
<evidence type="ECO:0000256" key="1">
    <source>
        <dbReference type="ARBA" id="ARBA00001964"/>
    </source>
</evidence>
<dbReference type="OrthoDB" id="8732661at2"/>
<keyword evidence="6" id="KW-1185">Reference proteome</keyword>
<dbReference type="InterPro" id="IPR029061">
    <property type="entry name" value="THDP-binding"/>
</dbReference>
<evidence type="ECO:0000256" key="3">
    <source>
        <dbReference type="ARBA" id="ARBA00023052"/>
    </source>
</evidence>
<keyword evidence="3" id="KW-0786">Thiamine pyrophosphate</keyword>
<dbReference type="PANTHER" id="PTHR47514:SF1">
    <property type="entry name" value="TRANSKETOLASE N-TERMINAL SECTION-RELATED"/>
    <property type="match status" value="1"/>
</dbReference>
<dbReference type="CDD" id="cd02012">
    <property type="entry name" value="TPP_TK"/>
    <property type="match status" value="1"/>
</dbReference>
<dbReference type="InterPro" id="IPR005474">
    <property type="entry name" value="Transketolase_N"/>
</dbReference>
<evidence type="ECO:0000259" key="4">
    <source>
        <dbReference type="Pfam" id="PF00456"/>
    </source>
</evidence>
<sequence>MPKTTQLEDFATQVRRDILRQVHKVNSGHPGGSLGCTEFFVALFQEILERKSDFDMDGIDEDIFFLSNGHISPVYYSVLARSGYFPVEELNTFRLIDSRLQGHPTTHEGLPGIRIASGSLGQGMSVAIGAALAKKLNDDPHLVYSLHGDGELQEGQIWEAVMYAAGNKVDNLIATIDYNGQQIDGSTDDVLPLGDLKAKFEAFGWDVMEIKEGNSMSAVIEGLREAKNRTGNGKPICVLMHTVMGNGVDFMMHTHAWHGKAPNDEQLEIGLAQNPETLGDY</sequence>
<organism evidence="5 6">
    <name type="scientific">Aquimarina algicola</name>
    <dbReference type="NCBI Taxonomy" id="2589995"/>
    <lineage>
        <taxon>Bacteria</taxon>
        <taxon>Pseudomonadati</taxon>
        <taxon>Bacteroidota</taxon>
        <taxon>Flavobacteriia</taxon>
        <taxon>Flavobacteriales</taxon>
        <taxon>Flavobacteriaceae</taxon>
        <taxon>Aquimarina</taxon>
    </lineage>
</organism>
<feature type="domain" description="Transketolase N-terminal" evidence="4">
    <location>
        <begin position="14"/>
        <end position="266"/>
    </location>
</feature>